<sequence length="68" mass="7625">MKKLIFYTQLVAATGFLYACGGNQRENIQDTPIEQDIPLDEGIVPIDSLERDSLDTVEQMMPTPPLNE</sequence>
<organism evidence="1 2">
    <name type="scientific">Sphingobacterium chuzhouense</name>
    <dbReference type="NCBI Taxonomy" id="1742264"/>
    <lineage>
        <taxon>Bacteria</taxon>
        <taxon>Pseudomonadati</taxon>
        <taxon>Bacteroidota</taxon>
        <taxon>Sphingobacteriia</taxon>
        <taxon>Sphingobacteriales</taxon>
        <taxon>Sphingobacteriaceae</taxon>
        <taxon>Sphingobacterium</taxon>
    </lineage>
</organism>
<dbReference type="Proteomes" id="UP000651112">
    <property type="component" value="Unassembled WGS sequence"/>
</dbReference>
<accession>A0ABR7XRR6</accession>
<keyword evidence="2" id="KW-1185">Reference proteome</keyword>
<reference evidence="1 2" key="1">
    <citation type="submission" date="2020-08" db="EMBL/GenBank/DDBJ databases">
        <title>Sphingobacterium sp. DN00404 isolated from aquaculture water.</title>
        <authorList>
            <person name="Zhang M."/>
        </authorList>
    </citation>
    <scope>NUCLEOTIDE SEQUENCE [LARGE SCALE GENOMIC DNA]</scope>
    <source>
        <strain evidence="1 2">KCTC 42746</strain>
    </source>
</reference>
<evidence type="ECO:0000313" key="2">
    <source>
        <dbReference type="Proteomes" id="UP000651112"/>
    </source>
</evidence>
<proteinExistence type="predicted"/>
<name>A0ABR7XRR6_9SPHI</name>
<comment type="caution">
    <text evidence="1">The sequence shown here is derived from an EMBL/GenBank/DDBJ whole genome shotgun (WGS) entry which is preliminary data.</text>
</comment>
<dbReference type="RefSeq" id="WP_190313532.1">
    <property type="nucleotide sequence ID" value="NZ_JACNYL010000002.1"/>
</dbReference>
<dbReference type="PROSITE" id="PS51257">
    <property type="entry name" value="PROKAR_LIPOPROTEIN"/>
    <property type="match status" value="1"/>
</dbReference>
<protein>
    <submittedName>
        <fullName evidence="1">Uncharacterized protein</fullName>
    </submittedName>
</protein>
<dbReference type="EMBL" id="JACNYL010000002">
    <property type="protein sequence ID" value="MBD1421823.1"/>
    <property type="molecule type" value="Genomic_DNA"/>
</dbReference>
<gene>
    <name evidence="1" type="ORF">H8B21_09615</name>
</gene>
<evidence type="ECO:0000313" key="1">
    <source>
        <dbReference type="EMBL" id="MBD1421823.1"/>
    </source>
</evidence>